<dbReference type="HAMAP" id="MF_00835">
    <property type="entry name" value="BioC"/>
    <property type="match status" value="1"/>
</dbReference>
<gene>
    <name evidence="8" type="primary">bioC</name>
    <name evidence="10" type="ORF">TSA66_03145</name>
</gene>
<dbReference type="Proteomes" id="UP000031572">
    <property type="component" value="Unassembled WGS sequence"/>
</dbReference>
<reference evidence="10 11" key="1">
    <citation type="submission" date="2014-12" db="EMBL/GenBank/DDBJ databases">
        <title>Denitrispirillum autotrophicum gen. nov., sp. nov., Denitrifying, Facultatively Autotrophic Bacteria Isolated from Rice Paddy Soil.</title>
        <authorList>
            <person name="Ishii S."/>
            <person name="Ashida N."/>
            <person name="Ohno H."/>
            <person name="Otsuka S."/>
            <person name="Yokota A."/>
            <person name="Senoo K."/>
        </authorList>
    </citation>
    <scope>NUCLEOTIDE SEQUENCE [LARGE SCALE GENOMIC DNA]</scope>
    <source>
        <strain evidence="10 11">TSA66</strain>
    </source>
</reference>
<dbReference type="InterPro" id="IPR011814">
    <property type="entry name" value="BioC"/>
</dbReference>
<feature type="domain" description="Methyltransferase type 11" evidence="9">
    <location>
        <begin position="49"/>
        <end position="165"/>
    </location>
</feature>
<dbReference type="GO" id="GO:0010340">
    <property type="term" value="F:carboxyl-O-methyltransferase activity"/>
    <property type="evidence" value="ECO:0007669"/>
    <property type="project" value="UniProtKB-UniRule"/>
</dbReference>
<comment type="catalytic activity">
    <reaction evidence="1 8">
        <text>malonyl-[ACP] + S-adenosyl-L-methionine = malonyl-[ACP] methyl ester + S-adenosyl-L-homocysteine</text>
        <dbReference type="Rhea" id="RHEA:17105"/>
        <dbReference type="Rhea" id="RHEA-COMP:9623"/>
        <dbReference type="Rhea" id="RHEA-COMP:9954"/>
        <dbReference type="ChEBI" id="CHEBI:57856"/>
        <dbReference type="ChEBI" id="CHEBI:59789"/>
        <dbReference type="ChEBI" id="CHEBI:78449"/>
        <dbReference type="ChEBI" id="CHEBI:78845"/>
        <dbReference type="EC" id="2.1.1.197"/>
    </reaction>
</comment>
<dbReference type="InterPro" id="IPR029063">
    <property type="entry name" value="SAM-dependent_MTases_sf"/>
</dbReference>
<evidence type="ECO:0000256" key="2">
    <source>
        <dbReference type="ARBA" id="ARBA00004746"/>
    </source>
</evidence>
<keyword evidence="4 8" id="KW-0489">Methyltransferase</keyword>
<keyword evidence="6 8" id="KW-0949">S-adenosyl-L-methionine</keyword>
<dbReference type="EC" id="2.1.1.197" evidence="3 8"/>
<keyword evidence="11" id="KW-1185">Reference proteome</keyword>
<dbReference type="EMBL" id="JWJG01000028">
    <property type="protein sequence ID" value="KIF83463.1"/>
    <property type="molecule type" value="Genomic_DNA"/>
</dbReference>
<evidence type="ECO:0000256" key="3">
    <source>
        <dbReference type="ARBA" id="ARBA00012327"/>
    </source>
</evidence>
<dbReference type="PANTHER" id="PTHR13090">
    <property type="entry name" value="ARGININE-HYDROXYLASE NDUFAF5, MITOCHONDRIAL"/>
    <property type="match status" value="1"/>
</dbReference>
<dbReference type="InterPro" id="IPR013216">
    <property type="entry name" value="Methyltransf_11"/>
</dbReference>
<keyword evidence="5 8" id="KW-0808">Transferase</keyword>
<dbReference type="GO" id="GO:0008757">
    <property type="term" value="F:S-adenosylmethionine-dependent methyltransferase activity"/>
    <property type="evidence" value="ECO:0007669"/>
    <property type="project" value="InterPro"/>
</dbReference>
<evidence type="ECO:0000256" key="4">
    <source>
        <dbReference type="ARBA" id="ARBA00022603"/>
    </source>
</evidence>
<dbReference type="SUPFAM" id="SSF53335">
    <property type="entry name" value="S-adenosyl-L-methionine-dependent methyltransferases"/>
    <property type="match status" value="1"/>
</dbReference>
<dbReference type="GO" id="GO:0009102">
    <property type="term" value="P:biotin biosynthetic process"/>
    <property type="evidence" value="ECO:0007669"/>
    <property type="project" value="UniProtKB-UniRule"/>
</dbReference>
<evidence type="ECO:0000256" key="7">
    <source>
        <dbReference type="ARBA" id="ARBA00022756"/>
    </source>
</evidence>
<evidence type="ECO:0000313" key="10">
    <source>
        <dbReference type="EMBL" id="KIF83463.1"/>
    </source>
</evidence>
<dbReference type="STRING" id="709839.TSA66_03145"/>
<evidence type="ECO:0000313" key="11">
    <source>
        <dbReference type="Proteomes" id="UP000031572"/>
    </source>
</evidence>
<name>A0A0C1Y952_9BURK</name>
<dbReference type="InterPro" id="IPR050602">
    <property type="entry name" value="Malonyl-ACP_OMT"/>
</dbReference>
<accession>A0A0C1Y952</accession>
<comment type="similarity">
    <text evidence="8">Belongs to the methyltransferase superfamily.</text>
</comment>
<keyword evidence="7 8" id="KW-0093">Biotin biosynthesis</keyword>
<proteinExistence type="inferred from homology"/>
<evidence type="ECO:0000256" key="5">
    <source>
        <dbReference type="ARBA" id="ARBA00022679"/>
    </source>
</evidence>
<dbReference type="AlphaFoldDB" id="A0A0C1Y952"/>
<evidence type="ECO:0000256" key="8">
    <source>
        <dbReference type="HAMAP-Rule" id="MF_00835"/>
    </source>
</evidence>
<comment type="function">
    <text evidence="8">Converts the free carboxyl group of a malonyl-thioester to its methyl ester by transfer of a methyl group from S-adenosyl-L-methionine (SAM). It allows to synthesize pimeloyl-ACP via the fatty acid synthetic pathway.</text>
</comment>
<evidence type="ECO:0000256" key="6">
    <source>
        <dbReference type="ARBA" id="ARBA00022691"/>
    </source>
</evidence>
<comment type="caution">
    <text evidence="10">The sequence shown here is derived from an EMBL/GenBank/DDBJ whole genome shotgun (WGS) entry which is preliminary data.</text>
</comment>
<protein>
    <recommendedName>
        <fullName evidence="3 8">Malonyl-[acyl-carrier protein] O-methyltransferase</fullName>
        <shortName evidence="8">Malonyl-ACP O-methyltransferase</shortName>
        <ecNumber evidence="3 8">2.1.1.197</ecNumber>
    </recommendedName>
    <alternativeName>
        <fullName evidence="8">Biotin synthesis protein BioC</fullName>
    </alternativeName>
</protein>
<evidence type="ECO:0000259" key="9">
    <source>
        <dbReference type="Pfam" id="PF08241"/>
    </source>
</evidence>
<organism evidence="10 11">
    <name type="scientific">Noviherbaspirillum autotrophicum</name>
    <dbReference type="NCBI Taxonomy" id="709839"/>
    <lineage>
        <taxon>Bacteria</taxon>
        <taxon>Pseudomonadati</taxon>
        <taxon>Pseudomonadota</taxon>
        <taxon>Betaproteobacteria</taxon>
        <taxon>Burkholderiales</taxon>
        <taxon>Oxalobacteraceae</taxon>
        <taxon>Noviherbaspirillum</taxon>
    </lineage>
</organism>
<comment type="pathway">
    <text evidence="2 8">Cofactor biosynthesis; biotin biosynthesis.</text>
</comment>
<dbReference type="CDD" id="cd02440">
    <property type="entry name" value="AdoMet_MTases"/>
    <property type="match status" value="1"/>
</dbReference>
<dbReference type="GO" id="GO:0032259">
    <property type="term" value="P:methylation"/>
    <property type="evidence" value="ECO:0007669"/>
    <property type="project" value="UniProtKB-KW"/>
</dbReference>
<dbReference type="UniPathway" id="UPA00078"/>
<dbReference type="GO" id="GO:0102130">
    <property type="term" value="F:malonyl-CoA methyltransferase activity"/>
    <property type="evidence" value="ECO:0007669"/>
    <property type="project" value="UniProtKB-EC"/>
</dbReference>
<dbReference type="PANTHER" id="PTHR13090:SF1">
    <property type="entry name" value="ARGININE-HYDROXYLASE NDUFAF5, MITOCHONDRIAL"/>
    <property type="match status" value="1"/>
</dbReference>
<evidence type="ECO:0000256" key="1">
    <source>
        <dbReference type="ARBA" id="ARBA00000852"/>
    </source>
</evidence>
<dbReference type="Pfam" id="PF08241">
    <property type="entry name" value="Methyltransf_11"/>
    <property type="match status" value="1"/>
</dbReference>
<sequence>MSAPIDSRRVRTLFSDPSRIADSDFLRREIARRMHERLALVKIQPRRILDAGCGEGADLLALQQQYPDAQVLGVDASVSMLQQVRTRQAAAQSSMNRLLSRFLPGRAGVPAGGNALLCADFSHLPVKPNSIDMLWSNLALHWHPQPDRVFAEWRRVLTIDGLLMFSCFGPDTFKEVRSAFAAIDQMPHVLPFVDMHDFGDMLIDTGFSTPVMDMETVTVTYASADKLIADVRAWGGNPLGNRCRGLLGRRARESVFEALAQNRDADGKIPLTFEIIYGHAFRPTPTKTSSGEAIIRFNPQKR</sequence>
<dbReference type="Gene3D" id="3.40.50.150">
    <property type="entry name" value="Vaccinia Virus protein VP39"/>
    <property type="match status" value="1"/>
</dbReference>